<dbReference type="SUPFAM" id="SSF51126">
    <property type="entry name" value="Pectin lyase-like"/>
    <property type="match status" value="1"/>
</dbReference>
<sequence>MKNLNFNIKTWVLLLLVAAVSVFYSCQEDESSFPRTRLFQPVLNEALFSEGNSIIVNLAKFKEAESYILEVSRDTFQTIDYTFEVDTNYVVIDEAIPEVGEELLWFTIYQVRAQAIADDVEYNSKVSELGNVRTQKYPSNQMAPGQFDVTDTRAKVIWQPVGNAITTVVIYDIDDNRLETPLAEYTVSAEDNAAGEIIIDGLDPETEYNIATYSGDVLRGWEAYTTYASLIFPAGTDVIDLVGIDNPDILSDTLPDISNGAVVILEGGRTYNANGHAFNKSVKIMRGLSFVPSLPIIDCGSNYNIEDGASIDSLVFNGIHLTGGPSGFGGKYAFNIDKSGNIGEIKFEECEMRLLRGITRIKGGTGMIDNYSIVESVADSINGYSVFAVDTDGWQAGDILLENSTFNKCQYFLISRSNTNSLTIESCTINAAPEGGRQLFRWRGADGSNDILNGVSINNTILGPGWDMSGLGTNTAIKGYQGLANTNINVVNSYIPSDLTFASDEISGFNVYGKTAAELWVDPENNDFNIADTGFPGASSAGDPRWRTGL</sequence>
<dbReference type="InterPro" id="IPR033427">
    <property type="entry name" value="DUF5123"/>
</dbReference>
<feature type="domain" description="DUF5123" evidence="1">
    <location>
        <begin position="423"/>
        <end position="546"/>
    </location>
</feature>
<reference evidence="2 3" key="1">
    <citation type="submission" date="2022-10" db="EMBL/GenBank/DDBJ databases">
        <title>Comparative genomics and taxonomic characterization of three novel marine species of genus Reichenbachiella exhibiting antioxidant and polysaccharide degradation activities.</title>
        <authorList>
            <person name="Muhammad N."/>
            <person name="Lee Y.-J."/>
            <person name="Ko J."/>
            <person name="Kim S.-G."/>
        </authorList>
    </citation>
    <scope>NUCLEOTIDE SEQUENCE [LARGE SCALE GENOMIC DNA]</scope>
    <source>
        <strain evidence="2 3">ABR2-5</strain>
    </source>
</reference>
<dbReference type="InterPro" id="IPR011050">
    <property type="entry name" value="Pectin_lyase_fold/virulence"/>
</dbReference>
<proteinExistence type="predicted"/>
<dbReference type="EMBL" id="JAOYOD010000001">
    <property type="protein sequence ID" value="MCV9388829.1"/>
    <property type="molecule type" value="Genomic_DNA"/>
</dbReference>
<evidence type="ECO:0000313" key="2">
    <source>
        <dbReference type="EMBL" id="MCV9388829.1"/>
    </source>
</evidence>
<dbReference type="Pfam" id="PF17161">
    <property type="entry name" value="DUF5123"/>
    <property type="match status" value="1"/>
</dbReference>
<evidence type="ECO:0000259" key="1">
    <source>
        <dbReference type="Pfam" id="PF17161"/>
    </source>
</evidence>
<keyword evidence="3" id="KW-1185">Reference proteome</keyword>
<protein>
    <submittedName>
        <fullName evidence="2">DUF5123 domain-containing protein</fullName>
    </submittedName>
</protein>
<accession>A0ABT3CZ21</accession>
<dbReference type="PROSITE" id="PS51257">
    <property type="entry name" value="PROKAR_LIPOPROTEIN"/>
    <property type="match status" value="1"/>
</dbReference>
<gene>
    <name evidence="2" type="ORF">N7U62_19275</name>
</gene>
<dbReference type="Proteomes" id="UP001300692">
    <property type="component" value="Unassembled WGS sequence"/>
</dbReference>
<comment type="caution">
    <text evidence="2">The sequence shown here is derived from an EMBL/GenBank/DDBJ whole genome shotgun (WGS) entry which is preliminary data.</text>
</comment>
<name>A0ABT3CZ21_9BACT</name>
<evidence type="ECO:0000313" key="3">
    <source>
        <dbReference type="Proteomes" id="UP001300692"/>
    </source>
</evidence>
<dbReference type="RefSeq" id="WP_264139719.1">
    <property type="nucleotide sequence ID" value="NZ_JAOYOD010000001.1"/>
</dbReference>
<organism evidence="2 3">
    <name type="scientific">Reichenbachiella ulvae</name>
    <dbReference type="NCBI Taxonomy" id="2980104"/>
    <lineage>
        <taxon>Bacteria</taxon>
        <taxon>Pseudomonadati</taxon>
        <taxon>Bacteroidota</taxon>
        <taxon>Cytophagia</taxon>
        <taxon>Cytophagales</taxon>
        <taxon>Reichenbachiellaceae</taxon>
        <taxon>Reichenbachiella</taxon>
    </lineage>
</organism>